<keyword evidence="1" id="KW-0732">Signal</keyword>
<proteinExistence type="predicted"/>
<keyword evidence="3" id="KW-1185">Reference proteome</keyword>
<name>A0ABT7QPV1_9BACT</name>
<evidence type="ECO:0000313" key="2">
    <source>
        <dbReference type="EMBL" id="MDM5263112.1"/>
    </source>
</evidence>
<dbReference type="Gene3D" id="2.40.160.10">
    <property type="entry name" value="Porin"/>
    <property type="match status" value="1"/>
</dbReference>
<evidence type="ECO:0000313" key="3">
    <source>
        <dbReference type="Proteomes" id="UP001169066"/>
    </source>
</evidence>
<organism evidence="2 3">
    <name type="scientific">Sulfurovum xiamenensis</name>
    <dbReference type="NCBI Taxonomy" id="3019066"/>
    <lineage>
        <taxon>Bacteria</taxon>
        <taxon>Pseudomonadati</taxon>
        <taxon>Campylobacterota</taxon>
        <taxon>Epsilonproteobacteria</taxon>
        <taxon>Campylobacterales</taxon>
        <taxon>Sulfurovaceae</taxon>
        <taxon>Sulfurovum</taxon>
    </lineage>
</organism>
<evidence type="ECO:0008006" key="4">
    <source>
        <dbReference type="Google" id="ProtNLM"/>
    </source>
</evidence>
<sequence>MKKTLLLSVVASTMIMAGGDIAPVEPVVEAPAAASAWEFSGNAVVYYQTQDNNVSDVFDQESSSAQAGIELRATNSDVFAGIGAGVAVNGLTTLNLENFMVSDVMHGTGNGDIDDMTDGGWISEAYLTYGFGNTSLKAGRQTLPKALSPFAYSENWNVFKNTYDAVLAVNTDISNTTLVYAYVYGANQNGYGVANNITDFNSVNGNDGVHMLTIQNKSIDGLTLTGTWYYGQEFITTDDLNILWGDAKFAVAGVNVALQGGQITHDAMANEPTAFGAMAGYDFGMINASVAYSTVDEDSGVTGVGGPAGVFNIGGQQTPLYTQMIINEGAIASDNDTWVVRADMDALGGNFAAAYGMTSDNSAASLDYNEFDLTYATNVFENVNVAASYVNMDSDANPDAENLVRFVARYNF</sequence>
<protein>
    <recommendedName>
        <fullName evidence="4">Porin</fullName>
    </recommendedName>
</protein>
<feature type="signal peptide" evidence="1">
    <location>
        <begin position="1"/>
        <end position="22"/>
    </location>
</feature>
<dbReference type="RefSeq" id="WP_289401232.1">
    <property type="nucleotide sequence ID" value="NZ_JAQIBC010000001.1"/>
</dbReference>
<comment type="caution">
    <text evidence="2">The sequence shown here is derived from an EMBL/GenBank/DDBJ whole genome shotgun (WGS) entry which is preliminary data.</text>
</comment>
<reference evidence="2" key="1">
    <citation type="submission" date="2023-01" db="EMBL/GenBank/DDBJ databases">
        <title>Sulfurovum sp. XTW-4 genome assembly.</title>
        <authorList>
            <person name="Wang J."/>
        </authorList>
    </citation>
    <scope>NUCLEOTIDE SEQUENCE</scope>
    <source>
        <strain evidence="2">XTW-4</strain>
    </source>
</reference>
<dbReference type="InterPro" id="IPR023614">
    <property type="entry name" value="Porin_dom_sf"/>
</dbReference>
<feature type="chain" id="PRO_5046509003" description="Porin" evidence="1">
    <location>
        <begin position="23"/>
        <end position="412"/>
    </location>
</feature>
<accession>A0ABT7QPV1</accession>
<evidence type="ECO:0000256" key="1">
    <source>
        <dbReference type="SAM" id="SignalP"/>
    </source>
</evidence>
<gene>
    <name evidence="2" type="ORF">PF327_02775</name>
</gene>
<dbReference type="Proteomes" id="UP001169066">
    <property type="component" value="Unassembled WGS sequence"/>
</dbReference>
<dbReference type="EMBL" id="JAQIBC010000001">
    <property type="protein sequence ID" value="MDM5263112.1"/>
    <property type="molecule type" value="Genomic_DNA"/>
</dbReference>
<dbReference type="SUPFAM" id="SSF56935">
    <property type="entry name" value="Porins"/>
    <property type="match status" value="1"/>
</dbReference>